<dbReference type="InterPro" id="IPR010290">
    <property type="entry name" value="TM_effector"/>
</dbReference>
<dbReference type="PANTHER" id="PTHR23513">
    <property type="entry name" value="INTEGRAL MEMBRANE EFFLUX PROTEIN-RELATED"/>
    <property type="match status" value="1"/>
</dbReference>
<evidence type="ECO:0000256" key="1">
    <source>
        <dbReference type="ARBA" id="ARBA00004651"/>
    </source>
</evidence>
<dbReference type="InterPro" id="IPR036259">
    <property type="entry name" value="MFS_trans_sf"/>
</dbReference>
<evidence type="ECO:0000256" key="2">
    <source>
        <dbReference type="ARBA" id="ARBA00022448"/>
    </source>
</evidence>
<evidence type="ECO:0000313" key="9">
    <source>
        <dbReference type="EMBL" id="RUQ81503.1"/>
    </source>
</evidence>
<dbReference type="GO" id="GO:0022857">
    <property type="term" value="F:transmembrane transporter activity"/>
    <property type="evidence" value="ECO:0007669"/>
    <property type="project" value="InterPro"/>
</dbReference>
<comment type="subcellular location">
    <subcellularLocation>
        <location evidence="1">Cell membrane</location>
        <topology evidence="1">Multi-pass membrane protein</topology>
    </subcellularLocation>
</comment>
<dbReference type="RefSeq" id="WP_127057615.1">
    <property type="nucleotide sequence ID" value="NZ_RZGR01000041.1"/>
</dbReference>
<comment type="caution">
    <text evidence="9">The sequence shown here is derived from an EMBL/GenBank/DDBJ whole genome shotgun (WGS) entry which is preliminary data.</text>
</comment>
<keyword evidence="10" id="KW-1185">Reference proteome</keyword>
<keyword evidence="3" id="KW-1003">Cell membrane</keyword>
<feature type="transmembrane region" description="Helical" evidence="7">
    <location>
        <begin position="144"/>
        <end position="167"/>
    </location>
</feature>
<feature type="transmembrane region" description="Helical" evidence="7">
    <location>
        <begin position="49"/>
        <end position="73"/>
    </location>
</feature>
<gene>
    <name evidence="9" type="ORF">EKM59_10645</name>
</gene>
<sequence>MSQFLDLSIFKKNRDFGLLYAGQFLSFMGTMITGVALPYQIYDITQSTVMVGLLSLVQLLPLLITALLGGVFADRYNRKALLIVSEIFLAFGCGLLIFSTSQSNPSIALIFTVASLMSAITGLHRPAFDSITQQIVETKDYKTVGALGSFKFSFGMIVGPAIAGLLIAHHGILLTYLVDLITFVISIGTLLLIHTIPKPVAVQEESILKSLQEGVKFALKRQELMGSYMVDFLAMVFAIPNALFPAIAQSMGGAKTLGLLYSAPAVGALVISFFSGWTSRITSDTKAIAIAAIFWGIAIIGFGVASQLWLCLLFLSLAGAFDTISGIFRSNLWNNVIPYHYRGRLAGIEMISYLSGPKLGDTRAGFMAAGFGITSAIISGGVLCVLGVAACCLLMPKFWNYKISHEAAHDKLS</sequence>
<feature type="transmembrane region" description="Helical" evidence="7">
    <location>
        <begin position="16"/>
        <end position="37"/>
    </location>
</feature>
<dbReference type="EMBL" id="RZGR01000041">
    <property type="protein sequence ID" value="RUQ81503.1"/>
    <property type="molecule type" value="Genomic_DNA"/>
</dbReference>
<keyword evidence="4 7" id="KW-0812">Transmembrane</keyword>
<dbReference type="InterPro" id="IPR020846">
    <property type="entry name" value="MFS_dom"/>
</dbReference>
<feature type="transmembrane region" description="Helical" evidence="7">
    <location>
        <begin position="80"/>
        <end position="99"/>
    </location>
</feature>
<evidence type="ECO:0000256" key="3">
    <source>
        <dbReference type="ARBA" id="ARBA00022475"/>
    </source>
</evidence>
<feature type="transmembrane region" description="Helical" evidence="7">
    <location>
        <begin position="228"/>
        <end position="247"/>
    </location>
</feature>
<dbReference type="Pfam" id="PF05977">
    <property type="entry name" value="MFS_3"/>
    <property type="match status" value="1"/>
</dbReference>
<protein>
    <submittedName>
        <fullName evidence="9">MFS transporter</fullName>
    </submittedName>
</protein>
<dbReference type="AlphaFoldDB" id="A0A433JGW4"/>
<dbReference type="Gene3D" id="1.20.1250.20">
    <property type="entry name" value="MFS general substrate transporter like domains"/>
    <property type="match status" value="1"/>
</dbReference>
<evidence type="ECO:0000256" key="7">
    <source>
        <dbReference type="SAM" id="Phobius"/>
    </source>
</evidence>
<organism evidence="9 10">
    <name type="scientific">Legionella septentrionalis</name>
    <dbReference type="NCBI Taxonomy" id="2498109"/>
    <lineage>
        <taxon>Bacteria</taxon>
        <taxon>Pseudomonadati</taxon>
        <taxon>Pseudomonadota</taxon>
        <taxon>Gammaproteobacteria</taxon>
        <taxon>Legionellales</taxon>
        <taxon>Legionellaceae</taxon>
        <taxon>Legionella</taxon>
    </lineage>
</organism>
<reference evidence="9 10" key="1">
    <citation type="submission" date="2018-12" db="EMBL/GenBank/DDBJ databases">
        <title>Legionella sp,whole genome shotgun sequence.</title>
        <authorList>
            <person name="Wu H."/>
        </authorList>
    </citation>
    <scope>NUCLEOTIDE SEQUENCE [LARGE SCALE GENOMIC DNA]</scope>
    <source>
        <strain evidence="10">km714</strain>
    </source>
</reference>
<proteinExistence type="predicted"/>
<accession>A0A433JGW4</accession>
<feature type="transmembrane region" description="Helical" evidence="7">
    <location>
        <begin position="289"/>
        <end position="315"/>
    </location>
</feature>
<dbReference type="Proteomes" id="UP000288012">
    <property type="component" value="Unassembled WGS sequence"/>
</dbReference>
<feature type="transmembrane region" description="Helical" evidence="7">
    <location>
        <begin position="105"/>
        <end position="123"/>
    </location>
</feature>
<name>A0A433JGW4_9GAMM</name>
<evidence type="ECO:0000259" key="8">
    <source>
        <dbReference type="PROSITE" id="PS50850"/>
    </source>
</evidence>
<evidence type="ECO:0000256" key="4">
    <source>
        <dbReference type="ARBA" id="ARBA00022692"/>
    </source>
</evidence>
<feature type="transmembrane region" description="Helical" evidence="7">
    <location>
        <begin position="259"/>
        <end position="277"/>
    </location>
</feature>
<feature type="transmembrane region" description="Helical" evidence="7">
    <location>
        <begin position="173"/>
        <end position="193"/>
    </location>
</feature>
<keyword evidence="6 7" id="KW-0472">Membrane</keyword>
<dbReference type="CDD" id="cd06173">
    <property type="entry name" value="MFS_MefA_like"/>
    <property type="match status" value="1"/>
</dbReference>
<keyword evidence="5 7" id="KW-1133">Transmembrane helix</keyword>
<keyword evidence="2" id="KW-0813">Transport</keyword>
<feature type="transmembrane region" description="Helical" evidence="7">
    <location>
        <begin position="366"/>
        <end position="395"/>
    </location>
</feature>
<dbReference type="GO" id="GO:0005886">
    <property type="term" value="C:plasma membrane"/>
    <property type="evidence" value="ECO:0007669"/>
    <property type="project" value="UniProtKB-SubCell"/>
</dbReference>
<evidence type="ECO:0000256" key="6">
    <source>
        <dbReference type="ARBA" id="ARBA00023136"/>
    </source>
</evidence>
<dbReference type="SUPFAM" id="SSF103473">
    <property type="entry name" value="MFS general substrate transporter"/>
    <property type="match status" value="1"/>
</dbReference>
<feature type="domain" description="Major facilitator superfamily (MFS) profile" evidence="8">
    <location>
        <begin position="15"/>
        <end position="399"/>
    </location>
</feature>
<evidence type="ECO:0000313" key="10">
    <source>
        <dbReference type="Proteomes" id="UP000288012"/>
    </source>
</evidence>
<dbReference type="PANTHER" id="PTHR23513:SF9">
    <property type="entry name" value="ENTEROBACTIN EXPORTER ENTS"/>
    <property type="match status" value="1"/>
</dbReference>
<evidence type="ECO:0000256" key="5">
    <source>
        <dbReference type="ARBA" id="ARBA00022989"/>
    </source>
</evidence>
<dbReference type="PROSITE" id="PS50850">
    <property type="entry name" value="MFS"/>
    <property type="match status" value="1"/>
</dbReference>